<dbReference type="Pfam" id="PF13460">
    <property type="entry name" value="NAD_binding_10"/>
    <property type="match status" value="1"/>
</dbReference>
<organism evidence="2 3">
    <name type="scientific">Domibacillus antri</name>
    <dbReference type="NCBI Taxonomy" id="1714264"/>
    <lineage>
        <taxon>Bacteria</taxon>
        <taxon>Bacillati</taxon>
        <taxon>Bacillota</taxon>
        <taxon>Bacilli</taxon>
        <taxon>Bacillales</taxon>
        <taxon>Bacillaceae</taxon>
        <taxon>Domibacillus</taxon>
    </lineage>
</organism>
<dbReference type="SUPFAM" id="SSF51735">
    <property type="entry name" value="NAD(P)-binding Rossmann-fold domains"/>
    <property type="match status" value="1"/>
</dbReference>
<dbReference type="InterPro" id="IPR016040">
    <property type="entry name" value="NAD(P)-bd_dom"/>
</dbReference>
<name>A0A1Q8Q8P2_9BACI</name>
<evidence type="ECO:0000313" key="2">
    <source>
        <dbReference type="EMBL" id="OLN23671.1"/>
    </source>
</evidence>
<gene>
    <name evidence="2" type="ORF">BTO30_03630</name>
</gene>
<dbReference type="OrthoDB" id="9785372at2"/>
<dbReference type="Gene3D" id="3.40.50.720">
    <property type="entry name" value="NAD(P)-binding Rossmann-like Domain"/>
    <property type="match status" value="1"/>
</dbReference>
<evidence type="ECO:0000259" key="1">
    <source>
        <dbReference type="Pfam" id="PF13460"/>
    </source>
</evidence>
<dbReference type="EMBL" id="MSDU01000006">
    <property type="protein sequence ID" value="OLN23671.1"/>
    <property type="molecule type" value="Genomic_DNA"/>
</dbReference>
<dbReference type="Proteomes" id="UP000185568">
    <property type="component" value="Unassembled WGS sequence"/>
</dbReference>
<dbReference type="RefSeq" id="WP_075397358.1">
    <property type="nucleotide sequence ID" value="NZ_MSDU01000006.1"/>
</dbReference>
<feature type="domain" description="NAD(P)-binding" evidence="1">
    <location>
        <begin position="7"/>
        <end position="200"/>
    </location>
</feature>
<dbReference type="PANTHER" id="PTHR43355">
    <property type="entry name" value="FLAVIN REDUCTASE (NADPH)"/>
    <property type="match status" value="1"/>
</dbReference>
<dbReference type="AlphaFoldDB" id="A0A1Q8Q8P2"/>
<accession>A0A1Q8Q8P2</accession>
<dbReference type="PANTHER" id="PTHR43355:SF2">
    <property type="entry name" value="FLAVIN REDUCTASE (NADPH)"/>
    <property type="match status" value="1"/>
</dbReference>
<protein>
    <submittedName>
        <fullName evidence="2">Oxidoreductase</fullName>
    </submittedName>
</protein>
<dbReference type="STRING" id="1714264.BTO30_03630"/>
<dbReference type="GO" id="GO:0042602">
    <property type="term" value="F:riboflavin reductase (NADPH) activity"/>
    <property type="evidence" value="ECO:0007669"/>
    <property type="project" value="TreeGrafter"/>
</dbReference>
<evidence type="ECO:0000313" key="3">
    <source>
        <dbReference type="Proteomes" id="UP000185568"/>
    </source>
</evidence>
<reference evidence="2 3" key="1">
    <citation type="submission" date="2016-12" db="EMBL/GenBank/DDBJ databases">
        <title>Domibacillus antri genome sequencing.</title>
        <authorList>
            <person name="Verma A."/>
            <person name="Krishnamurthi S."/>
        </authorList>
    </citation>
    <scope>NUCLEOTIDE SEQUENCE [LARGE SCALE GENOMIC DNA]</scope>
    <source>
        <strain evidence="2 3">XD80</strain>
    </source>
</reference>
<dbReference type="InterPro" id="IPR036291">
    <property type="entry name" value="NAD(P)-bd_dom_sf"/>
</dbReference>
<dbReference type="GO" id="GO:0004074">
    <property type="term" value="F:biliverdin reductase [NAD(P)H] activity"/>
    <property type="evidence" value="ECO:0007669"/>
    <property type="project" value="TreeGrafter"/>
</dbReference>
<dbReference type="InterPro" id="IPR051606">
    <property type="entry name" value="Polyketide_Oxido-like"/>
</dbReference>
<comment type="caution">
    <text evidence="2">The sequence shown here is derived from an EMBL/GenBank/DDBJ whole genome shotgun (WGS) entry which is preliminary data.</text>
</comment>
<keyword evidence="3" id="KW-1185">Reference proteome</keyword>
<sequence>MKLTIFGANGAIGQHLVTLALTAGHDVTAYVRRQNTLRMSHENLNIIVGSLTNVNQLKKAIQESDVVMSALGPALSMKRQVTGLPIAEAHKAIMTAMEQTGRKRFITLATPTIGAKEDVKQLVTTLPSKMAKVLYPTGYAEMKAIEELIKKSSLDWTVVRIINPNVKTDGQGYAITLGDAKGKMGVSRLNAAKCMLDAASKDEWIVKMPIVFNK</sequence>
<proteinExistence type="predicted"/>